<evidence type="ECO:0000256" key="5">
    <source>
        <dbReference type="ARBA" id="ARBA00022691"/>
    </source>
</evidence>
<dbReference type="FunFam" id="3.30.950.10:FF:000002">
    <property type="entry name" value="Ribosomal RNA small subunit methyltransferase I"/>
    <property type="match status" value="1"/>
</dbReference>
<dbReference type="GO" id="GO:0005737">
    <property type="term" value="C:cytoplasm"/>
    <property type="evidence" value="ECO:0007669"/>
    <property type="project" value="UniProtKB-SubCell"/>
</dbReference>
<dbReference type="EC" id="2.1.1.198" evidence="6"/>
<dbReference type="CDD" id="cd11648">
    <property type="entry name" value="RsmI"/>
    <property type="match status" value="1"/>
</dbReference>
<comment type="catalytic activity">
    <reaction evidence="6">
        <text>cytidine(1402) in 16S rRNA + S-adenosyl-L-methionine = 2'-O-methylcytidine(1402) in 16S rRNA + S-adenosyl-L-homocysteine + H(+)</text>
        <dbReference type="Rhea" id="RHEA:42924"/>
        <dbReference type="Rhea" id="RHEA-COMP:10285"/>
        <dbReference type="Rhea" id="RHEA-COMP:10286"/>
        <dbReference type="ChEBI" id="CHEBI:15378"/>
        <dbReference type="ChEBI" id="CHEBI:57856"/>
        <dbReference type="ChEBI" id="CHEBI:59789"/>
        <dbReference type="ChEBI" id="CHEBI:74495"/>
        <dbReference type="ChEBI" id="CHEBI:82748"/>
        <dbReference type="EC" id="2.1.1.198"/>
    </reaction>
</comment>
<dbReference type="AlphaFoldDB" id="E8T4E3"/>
<dbReference type="InterPro" id="IPR014776">
    <property type="entry name" value="4pyrrole_Mease_sub2"/>
</dbReference>
<gene>
    <name evidence="6" type="primary">rsmI</name>
    <name evidence="9" type="ordered locus">Theam_0305</name>
</gene>
<comment type="similarity">
    <text evidence="6">Belongs to the methyltransferase superfamily. RsmI family.</text>
</comment>
<dbReference type="InterPro" id="IPR000878">
    <property type="entry name" value="4pyrrol_Mease"/>
</dbReference>
<keyword evidence="10" id="KW-1185">Reference proteome</keyword>
<evidence type="ECO:0000313" key="9">
    <source>
        <dbReference type="EMBL" id="ADU96278.1"/>
    </source>
</evidence>
<dbReference type="InterPro" id="IPR008189">
    <property type="entry name" value="rRNA_ssu_MeTfrase_I"/>
</dbReference>
<dbReference type="NCBIfam" id="TIGR00096">
    <property type="entry name" value="16S rRNA (cytidine(1402)-2'-O)-methyltransferase"/>
    <property type="match status" value="1"/>
</dbReference>
<dbReference type="InterPro" id="IPR014777">
    <property type="entry name" value="4pyrrole_Mease_sub1"/>
</dbReference>
<accession>E8T4E3</accession>
<dbReference type="HAMAP" id="MF_01877">
    <property type="entry name" value="16SrRNA_methyltr_I"/>
    <property type="match status" value="1"/>
</dbReference>
<evidence type="ECO:0000256" key="2">
    <source>
        <dbReference type="ARBA" id="ARBA00022552"/>
    </source>
</evidence>
<keyword evidence="4 6" id="KW-0808">Transferase</keyword>
<dbReference type="KEGG" id="tam:Theam_0305"/>
<dbReference type="SUPFAM" id="SSF53790">
    <property type="entry name" value="Tetrapyrrole methylase"/>
    <property type="match status" value="1"/>
</dbReference>
<keyword evidence="1 6" id="KW-0963">Cytoplasm</keyword>
<dbReference type="FunFam" id="3.40.1010.10:FF:000002">
    <property type="entry name" value="Ribosomal RNA small subunit methyltransferase I"/>
    <property type="match status" value="1"/>
</dbReference>
<evidence type="ECO:0000256" key="1">
    <source>
        <dbReference type="ARBA" id="ARBA00022490"/>
    </source>
</evidence>
<dbReference type="InterPro" id="IPR053910">
    <property type="entry name" value="RsmI_HTH"/>
</dbReference>
<feature type="domain" description="Tetrapyrrole methylase" evidence="7">
    <location>
        <begin position="9"/>
        <end position="209"/>
    </location>
</feature>
<dbReference type="InterPro" id="IPR035996">
    <property type="entry name" value="4pyrrol_Methylase_sf"/>
</dbReference>
<dbReference type="eggNOG" id="COG0313">
    <property type="taxonomic scope" value="Bacteria"/>
</dbReference>
<dbReference type="HOGENOM" id="CLU_044779_4_0_0"/>
<evidence type="ECO:0000256" key="4">
    <source>
        <dbReference type="ARBA" id="ARBA00022679"/>
    </source>
</evidence>
<comment type="function">
    <text evidence="6">Catalyzes the 2'-O-methylation of the ribose of cytidine 1402 (C1402) in 16S rRNA.</text>
</comment>
<evidence type="ECO:0000313" key="10">
    <source>
        <dbReference type="Proteomes" id="UP000006362"/>
    </source>
</evidence>
<dbReference type="STRING" id="648996.Theam_0305"/>
<sequence>MYSGKGVGRLYVVATPIGNLKDITLRALEVLKGCDFIACEDTRQTRKLLKHYGIEGKELLSYHEHNEEQAAKEIVERLKGGESCALVSDAGTPCISDPGYRVVKLAREEGIEVTPVPGPSAVTAALSASGLPTDRFLFVGFLPRKEGQLKEALKEAVELPYTVVAYESPHRLEKTLTLLSELYPDATVALFKEITKVNEAFLKGTPEELLKELRERGMVKGEFVLLFPPGRERVEEPEEVLRKLLESGMKLKEAAKEAARITGRPKGELYKLGLKLLGK</sequence>
<feature type="domain" description="RsmI HTH" evidence="8">
    <location>
        <begin position="235"/>
        <end position="276"/>
    </location>
</feature>
<evidence type="ECO:0000256" key="6">
    <source>
        <dbReference type="HAMAP-Rule" id="MF_01877"/>
    </source>
</evidence>
<protein>
    <recommendedName>
        <fullName evidence="6">Ribosomal RNA small subunit methyltransferase I</fullName>
        <ecNumber evidence="6">2.1.1.198</ecNumber>
    </recommendedName>
    <alternativeName>
        <fullName evidence="6">16S rRNA 2'-O-ribose C1402 methyltransferase</fullName>
    </alternativeName>
    <alternativeName>
        <fullName evidence="6">rRNA (cytidine-2'-O-)-methyltransferase RsmI</fullName>
    </alternativeName>
</protein>
<evidence type="ECO:0000256" key="3">
    <source>
        <dbReference type="ARBA" id="ARBA00022603"/>
    </source>
</evidence>
<dbReference type="OrthoDB" id="9809084at2"/>
<proteinExistence type="inferred from homology"/>
<dbReference type="Gene3D" id="3.40.1010.10">
    <property type="entry name" value="Cobalt-precorrin-4 Transmethylase, Domain 1"/>
    <property type="match status" value="1"/>
</dbReference>
<keyword evidence="5 6" id="KW-0949">S-adenosyl-L-methionine</keyword>
<dbReference type="RefSeq" id="WP_013537064.1">
    <property type="nucleotide sequence ID" value="NC_014926.1"/>
</dbReference>
<keyword evidence="2 6" id="KW-0698">rRNA processing</keyword>
<comment type="subcellular location">
    <subcellularLocation>
        <location evidence="6">Cytoplasm</location>
    </subcellularLocation>
</comment>
<dbReference type="PANTHER" id="PTHR46111:SF1">
    <property type="entry name" value="RIBOSOMAL RNA SMALL SUBUNIT METHYLTRANSFERASE I"/>
    <property type="match status" value="1"/>
</dbReference>
<dbReference type="Pfam" id="PF00590">
    <property type="entry name" value="TP_methylase"/>
    <property type="match status" value="1"/>
</dbReference>
<dbReference type="Proteomes" id="UP000006362">
    <property type="component" value="Chromosome"/>
</dbReference>
<dbReference type="Gene3D" id="3.30.950.10">
    <property type="entry name" value="Methyltransferase, Cobalt-precorrin-4 Transmethylase, Domain 2"/>
    <property type="match status" value="1"/>
</dbReference>
<dbReference type="GO" id="GO:0070677">
    <property type="term" value="F:rRNA (cytosine-2'-O-)-methyltransferase activity"/>
    <property type="evidence" value="ECO:0007669"/>
    <property type="project" value="UniProtKB-UniRule"/>
</dbReference>
<evidence type="ECO:0000259" key="8">
    <source>
        <dbReference type="Pfam" id="PF23016"/>
    </source>
</evidence>
<name>E8T4E3_THEA1</name>
<evidence type="ECO:0000259" key="7">
    <source>
        <dbReference type="Pfam" id="PF00590"/>
    </source>
</evidence>
<dbReference type="PIRSF" id="PIRSF005917">
    <property type="entry name" value="MTase_YraL"/>
    <property type="match status" value="1"/>
</dbReference>
<keyword evidence="3 6" id="KW-0489">Methyltransferase</keyword>
<organism evidence="9 10">
    <name type="scientific">Thermovibrio ammonificans (strain DSM 15698 / JCM 12110 / HB-1)</name>
    <dbReference type="NCBI Taxonomy" id="648996"/>
    <lineage>
        <taxon>Bacteria</taxon>
        <taxon>Pseudomonadati</taxon>
        <taxon>Aquificota</taxon>
        <taxon>Aquificia</taxon>
        <taxon>Desulfurobacteriales</taxon>
        <taxon>Desulfurobacteriaceae</taxon>
        <taxon>Thermovibrio</taxon>
    </lineage>
</organism>
<dbReference type="PROSITE" id="PS01296">
    <property type="entry name" value="RSMI"/>
    <property type="match status" value="1"/>
</dbReference>
<dbReference type="Pfam" id="PF23016">
    <property type="entry name" value="RsmI_C"/>
    <property type="match status" value="1"/>
</dbReference>
<reference evidence="9" key="1">
    <citation type="submission" date="2011-01" db="EMBL/GenBank/DDBJ databases">
        <title>Complete sequence of chromosome of Thermovibrio ammonificans HB-1.</title>
        <authorList>
            <consortium name="US DOE Joint Genome Institute"/>
            <person name="Lucas S."/>
            <person name="Copeland A."/>
            <person name="Lapidus A."/>
            <person name="Cheng J.-F."/>
            <person name="Goodwin L."/>
            <person name="Pitluck S."/>
            <person name="Davenport K."/>
            <person name="Detter J.C."/>
            <person name="Han C."/>
            <person name="Tapia R."/>
            <person name="Land M."/>
            <person name="Hauser L."/>
            <person name="Kyrpides N."/>
            <person name="Ivanova N."/>
            <person name="Ovchinnikova G."/>
            <person name="Vetriani C."/>
            <person name="Woyke T."/>
        </authorList>
    </citation>
    <scope>NUCLEOTIDE SEQUENCE [LARGE SCALE GENOMIC DNA]</scope>
    <source>
        <strain evidence="9">HB-1</strain>
    </source>
</reference>
<dbReference type="EMBL" id="CP002444">
    <property type="protein sequence ID" value="ADU96278.1"/>
    <property type="molecule type" value="Genomic_DNA"/>
</dbReference>
<dbReference type="InterPro" id="IPR018063">
    <property type="entry name" value="SAM_MeTrfase_RsmI_CS"/>
</dbReference>
<dbReference type="PANTHER" id="PTHR46111">
    <property type="entry name" value="RIBOSOMAL RNA SMALL SUBUNIT METHYLTRANSFERASE I"/>
    <property type="match status" value="1"/>
</dbReference>